<feature type="compositionally biased region" description="Basic and acidic residues" evidence="2">
    <location>
        <begin position="610"/>
        <end position="627"/>
    </location>
</feature>
<evidence type="ECO:0000256" key="1">
    <source>
        <dbReference type="SAM" id="Coils"/>
    </source>
</evidence>
<feature type="region of interest" description="Disordered" evidence="2">
    <location>
        <begin position="103"/>
        <end position="127"/>
    </location>
</feature>
<dbReference type="InterPro" id="IPR052270">
    <property type="entry name" value="CACF_protein"/>
</dbReference>
<feature type="compositionally biased region" description="Basic and acidic residues" evidence="2">
    <location>
        <begin position="448"/>
        <end position="460"/>
    </location>
</feature>
<proteinExistence type="predicted"/>
<gene>
    <name evidence="3" type="ORF">PODLI_1B013169</name>
</gene>
<dbReference type="PANTHER" id="PTHR22028:SF5">
    <property type="entry name" value="COILED-COIL DOMAIN-CONTAINING PROTEIN 191"/>
    <property type="match status" value="1"/>
</dbReference>
<organism evidence="3 4">
    <name type="scientific">Podarcis lilfordi</name>
    <name type="common">Lilford's wall lizard</name>
    <dbReference type="NCBI Taxonomy" id="74358"/>
    <lineage>
        <taxon>Eukaryota</taxon>
        <taxon>Metazoa</taxon>
        <taxon>Chordata</taxon>
        <taxon>Craniata</taxon>
        <taxon>Vertebrata</taxon>
        <taxon>Euteleostomi</taxon>
        <taxon>Lepidosauria</taxon>
        <taxon>Squamata</taxon>
        <taxon>Bifurcata</taxon>
        <taxon>Unidentata</taxon>
        <taxon>Episquamata</taxon>
        <taxon>Laterata</taxon>
        <taxon>Lacertibaenia</taxon>
        <taxon>Lacertidae</taxon>
        <taxon>Podarcis</taxon>
    </lineage>
</organism>
<keyword evidence="4" id="KW-1185">Reference proteome</keyword>
<sequence>MAVMRHRPELYRWRRFSQSASRQKTKLDPDNVEHWIKRVEQASEFAVSETFSLKKTSYSRGLHGPVLDLETTEQLQDHDEAYVEAQELLNDWLNSKLKLELADDQEDSAENPLAHSRPPQESPTGFQKYEKFDDFYGYLEDEMENTTVQDILQDLLQSEVVDSGILGNLRTEELKEKRKPKDPRITMELRHKQVKENRLRRQKEQELLKQEKALKKLAMSEAQRQLQEEKKKKVLKARREEEEIQKQMVKLRKELVERRHLMEEARKMERKRHDLKKIKRLVEVGMPPVPVHLDCEIEGQRKEKQTRMQELLSKIDIANQKCLRKYFSAWYKLILDLRIKMGKARALADWKCQLKTLRAWRDYTWSQKLEQETKKLENQLRNQNRGKQLAIEFNRKSILRRYFAEWHCWSRTEVEKRELQLKKEDTKRKMAKLLEEVALGKLATDVSQDAKRTHESKEAWDQPVSPTEVATIPCSQDDPRMANVERANSCSPETSQKRDLPSPKQPKWAWQVTLKHAALNAQDRAVFGNQARSSLQHLEPPKQKMSSVLRGPLEHRHAFQQQLIEEQKRQLKEQQELILRLQENERLKKAKEEAEQATAVTKALNNQAPKTREGKQLRESRNTESLRLENYQPAIQSKRNLKVLSTPHPLLKAMEERAIQRAERRRELEEAKKKREEEKLARMQAEEEERQRQEAAEKEAQLQKRQEERRLQKVKELEKQKRLEREQQLLSKAKEHYDRFLLKKQGLEPWKRLIQQTQENMVVAQRHHCFRLQRKCLLAWLLHMQEILAGKVAQAEGLYSRLLLRRSFRNWIMYKDYVSTLEENAKKFHEISLKKKVLWAWFDVLNEEKSIFWRKQKTADQYSDRRIMQTVFRAWRQFPSLMKEEREKEERIKQLRKRVAEILPDFRT</sequence>
<dbReference type="EMBL" id="OX395129">
    <property type="protein sequence ID" value="CAI5773024.1"/>
    <property type="molecule type" value="Genomic_DNA"/>
</dbReference>
<keyword evidence="1" id="KW-0175">Coiled coil</keyword>
<evidence type="ECO:0000313" key="3">
    <source>
        <dbReference type="EMBL" id="CAI5773024.1"/>
    </source>
</evidence>
<accession>A0AA35K929</accession>
<dbReference type="Proteomes" id="UP001178461">
    <property type="component" value="Chromosome 4"/>
</dbReference>
<feature type="region of interest" description="Disordered" evidence="2">
    <location>
        <begin position="605"/>
        <end position="631"/>
    </location>
</feature>
<protein>
    <submittedName>
        <fullName evidence="3">Coiled-coil domain containing 191</fullName>
    </submittedName>
</protein>
<feature type="region of interest" description="Disordered" evidence="2">
    <location>
        <begin position="445"/>
        <end position="506"/>
    </location>
</feature>
<evidence type="ECO:0000256" key="2">
    <source>
        <dbReference type="SAM" id="MobiDB-lite"/>
    </source>
</evidence>
<feature type="coiled-coil region" evidence="1">
    <location>
        <begin position="200"/>
        <end position="321"/>
    </location>
</feature>
<feature type="region of interest" description="Disordered" evidence="2">
    <location>
        <begin position="670"/>
        <end position="704"/>
    </location>
</feature>
<dbReference type="AlphaFoldDB" id="A0AA35K929"/>
<dbReference type="PANTHER" id="PTHR22028">
    <property type="entry name" value="SFI1 SPINDLE BODY DOMAIN-CONTAINING PROTEIN-RELATED"/>
    <property type="match status" value="1"/>
</dbReference>
<name>A0AA35K929_9SAUR</name>
<reference evidence="3" key="1">
    <citation type="submission" date="2022-12" db="EMBL/GenBank/DDBJ databases">
        <authorList>
            <person name="Alioto T."/>
            <person name="Alioto T."/>
            <person name="Gomez Garrido J."/>
        </authorList>
    </citation>
    <scope>NUCLEOTIDE SEQUENCE</scope>
</reference>
<evidence type="ECO:0000313" key="4">
    <source>
        <dbReference type="Proteomes" id="UP001178461"/>
    </source>
</evidence>